<feature type="compositionally biased region" description="Basic and acidic residues" evidence="6">
    <location>
        <begin position="16"/>
        <end position="28"/>
    </location>
</feature>
<evidence type="ECO:0000313" key="8">
    <source>
        <dbReference type="Ensembl" id="ENSGMOP00000008387.2"/>
    </source>
</evidence>
<dbReference type="GO" id="GO:0005737">
    <property type="term" value="C:cytoplasm"/>
    <property type="evidence" value="ECO:0007669"/>
    <property type="project" value="UniProtKB-SubCell"/>
</dbReference>
<accession>A0A8C4Z8V2</accession>
<evidence type="ECO:0000256" key="5">
    <source>
        <dbReference type="ARBA" id="ARBA00022782"/>
    </source>
</evidence>
<evidence type="ECO:0000256" key="4">
    <source>
        <dbReference type="ARBA" id="ARBA00022553"/>
    </source>
</evidence>
<dbReference type="PROSITE" id="PS01179">
    <property type="entry name" value="PID"/>
    <property type="match status" value="1"/>
</dbReference>
<dbReference type="SUPFAM" id="SSF50729">
    <property type="entry name" value="PH domain-like"/>
    <property type="match status" value="1"/>
</dbReference>
<proteinExistence type="predicted"/>
<dbReference type="SMART" id="SM00462">
    <property type="entry name" value="PTB"/>
    <property type="match status" value="1"/>
</dbReference>
<dbReference type="InterPro" id="IPR048561">
    <property type="entry name" value="Dab_PTB"/>
</dbReference>
<sequence>MSTETELQPALRPGTVRRDSKRKGQDRSEAALIRRFKGDGVRYKAKLIGLDEVTAARGDKLCQDSMMKLKGMAAAGRSKGEHKLKVFLTVSFSGIKIYDEKSGVLQHHHAVHEISYIAKDITDHRAFGYVCGKEGNHRFVAIKTAQSAEPVILDLRDLFQLIYEIKQREELEKKAQKDKQCEQAVYQTILEEDLEDPVYQYIVFEAGHEPIRDQSEESIYQVPTSQQKEGVYDVPKRHPNGQQRPSHNHEHHHYHRHHHQPPSSEPPPEPAQPQGAVADLIDLTFGMVTQNINQLELFGDMSTPPDIISPSVSRMFVSVDLFSWRWVAYIDVDPQRTKTAIPMLQFFTFLLSCVRGLYSPDLHTSVHVQDKNIVVVVVMNTCLLSDQPSPLSIQTSWLKTPASPANTLLDPSLGLQPPSELFASFSPTSLPSGYVTMGAVPPAHWSQQAFAAQAPLAFGVQSPLGQVLPGGQPLIWGQANLFPATQQQWAAMAAGAFPPTAYLPGQPVGPLPAAMFQTLAQMAAIPSPTGDGQSGVAAAATATATAGASALSPSALSSPLRQERAALKMSKEMFKDFPLARAPAMPGPKTGQPNLAGTSDAFSSYFNRVGTAQDTDDCDDFDISQMNLTPVTSTTPSTNSPPTSAPRQSSPSKSSHVSDPPTDATDPPTDDSFGEVEGSPSRSGEEDPACSSGSPCPSETTEPCPDQASPEAGS</sequence>
<dbReference type="OMA" id="CECEAEP"/>
<reference evidence="8" key="2">
    <citation type="submission" date="2025-09" db="UniProtKB">
        <authorList>
            <consortium name="Ensembl"/>
        </authorList>
    </citation>
    <scope>IDENTIFICATION</scope>
</reference>
<dbReference type="PANTHER" id="PTHR47695:SF4">
    <property type="entry name" value="DISABLED HOMOLOG 1"/>
    <property type="match status" value="1"/>
</dbReference>
<feature type="region of interest" description="Disordered" evidence="6">
    <location>
        <begin position="616"/>
        <end position="714"/>
    </location>
</feature>
<dbReference type="Proteomes" id="UP000694546">
    <property type="component" value="Chromosome 12"/>
</dbReference>
<keyword evidence="2" id="KW-0217">Developmental protein</keyword>
<protein>
    <submittedName>
        <fullName evidence="8">DAB adaptor protein 1a</fullName>
    </submittedName>
</protein>
<dbReference type="Pfam" id="PF21792">
    <property type="entry name" value="DAB2_SBM"/>
    <property type="match status" value="1"/>
</dbReference>
<feature type="compositionally biased region" description="Basic residues" evidence="6">
    <location>
        <begin position="249"/>
        <end position="260"/>
    </location>
</feature>
<reference evidence="8" key="1">
    <citation type="submission" date="2025-08" db="UniProtKB">
        <authorList>
            <consortium name="Ensembl"/>
        </authorList>
    </citation>
    <scope>IDENTIFICATION</scope>
</reference>
<dbReference type="InterPro" id="IPR011993">
    <property type="entry name" value="PH-like_dom_sf"/>
</dbReference>
<dbReference type="InterPro" id="IPR048559">
    <property type="entry name" value="DAB1/2_SBM"/>
</dbReference>
<evidence type="ECO:0000259" key="7">
    <source>
        <dbReference type="PROSITE" id="PS01179"/>
    </source>
</evidence>
<gene>
    <name evidence="8" type="primary">dab1a</name>
</gene>
<keyword evidence="9" id="KW-1185">Reference proteome</keyword>
<evidence type="ECO:0000256" key="6">
    <source>
        <dbReference type="SAM" id="MobiDB-lite"/>
    </source>
</evidence>
<feature type="domain" description="PID" evidence="7">
    <location>
        <begin position="38"/>
        <end position="170"/>
    </location>
</feature>
<evidence type="ECO:0000256" key="2">
    <source>
        <dbReference type="ARBA" id="ARBA00022473"/>
    </source>
</evidence>
<dbReference type="CDD" id="cd01215">
    <property type="entry name" value="PTB_Dab"/>
    <property type="match status" value="1"/>
</dbReference>
<feature type="compositionally biased region" description="Polar residues" evidence="6">
    <location>
        <begin position="691"/>
        <end position="701"/>
    </location>
</feature>
<name>A0A8C4Z8V2_GADMO</name>
<feature type="compositionally biased region" description="Low complexity" evidence="6">
    <location>
        <begin position="629"/>
        <end position="667"/>
    </location>
</feature>
<dbReference type="Ensembl" id="ENSGMOT00000008625.2">
    <property type="protein sequence ID" value="ENSGMOP00000008387.2"/>
    <property type="gene ID" value="ENSGMOG00000007820.2"/>
</dbReference>
<feature type="region of interest" description="Disordered" evidence="6">
    <location>
        <begin position="1"/>
        <end position="28"/>
    </location>
</feature>
<dbReference type="Pfam" id="PF00640">
    <property type="entry name" value="PID"/>
    <property type="match status" value="1"/>
</dbReference>
<keyword evidence="5" id="KW-0221">Differentiation</keyword>
<evidence type="ECO:0000256" key="3">
    <source>
        <dbReference type="ARBA" id="ARBA00022490"/>
    </source>
</evidence>
<dbReference type="InterPro" id="IPR006020">
    <property type="entry name" value="PTB/PI_dom"/>
</dbReference>
<feature type="region of interest" description="Disordered" evidence="6">
    <location>
        <begin position="221"/>
        <end position="274"/>
    </location>
</feature>
<organism evidence="8 9">
    <name type="scientific">Gadus morhua</name>
    <name type="common">Atlantic cod</name>
    <dbReference type="NCBI Taxonomy" id="8049"/>
    <lineage>
        <taxon>Eukaryota</taxon>
        <taxon>Metazoa</taxon>
        <taxon>Chordata</taxon>
        <taxon>Craniata</taxon>
        <taxon>Vertebrata</taxon>
        <taxon>Euteleostomi</taxon>
        <taxon>Actinopterygii</taxon>
        <taxon>Neopterygii</taxon>
        <taxon>Teleostei</taxon>
        <taxon>Neoteleostei</taxon>
        <taxon>Acanthomorphata</taxon>
        <taxon>Zeiogadaria</taxon>
        <taxon>Gadariae</taxon>
        <taxon>Gadiformes</taxon>
        <taxon>Gadoidei</taxon>
        <taxon>Gadidae</taxon>
        <taxon>Gadus</taxon>
    </lineage>
</organism>
<feature type="region of interest" description="Disordered" evidence="6">
    <location>
        <begin position="580"/>
        <end position="599"/>
    </location>
</feature>
<dbReference type="Gene3D" id="2.30.29.30">
    <property type="entry name" value="Pleckstrin-homology domain (PH domain)/Phosphotyrosine-binding domain (PTB)"/>
    <property type="match status" value="1"/>
</dbReference>
<dbReference type="AlphaFoldDB" id="A0A8C4Z8V2"/>
<comment type="subcellular location">
    <subcellularLocation>
        <location evidence="1">Cytoplasm</location>
    </subcellularLocation>
</comment>
<evidence type="ECO:0000256" key="1">
    <source>
        <dbReference type="ARBA" id="ARBA00004496"/>
    </source>
</evidence>
<evidence type="ECO:0000313" key="9">
    <source>
        <dbReference type="Proteomes" id="UP000694546"/>
    </source>
</evidence>
<keyword evidence="3" id="KW-0963">Cytoplasm</keyword>
<dbReference type="PANTHER" id="PTHR47695">
    <property type="entry name" value="PID DOMAIN-CONTAINING PROTEIN"/>
    <property type="match status" value="1"/>
</dbReference>
<dbReference type="GO" id="GO:0001764">
    <property type="term" value="P:neuron migration"/>
    <property type="evidence" value="ECO:0007669"/>
    <property type="project" value="TreeGrafter"/>
</dbReference>
<keyword evidence="4" id="KW-0597">Phosphoprotein</keyword>
<dbReference type="GeneTree" id="ENSGT00940000158038"/>